<name>A0A1R1PSV0_ZANCU</name>
<evidence type="ECO:0000313" key="3">
    <source>
        <dbReference type="Proteomes" id="UP000188320"/>
    </source>
</evidence>
<sequence>MFPRSVLHNTFSIITNRSRLTTPATNPTLISSIALPIPPIPSPPSIPASSPSALILALTSPKSSKLPIEFLRFNNAIDPDDLLLAPVSARTCTSCPCVRIYFPYFNSCYFAFSSLLIFLYTFNLISKKKLHPHSRFGYLATPTPTPTTISSFLPT</sequence>
<comment type="caution">
    <text evidence="2">The sequence shown here is derived from an EMBL/GenBank/DDBJ whole genome shotgun (WGS) entry which is preliminary data.</text>
</comment>
<dbReference type="EMBL" id="LSSK01000263">
    <property type="protein sequence ID" value="OMH84038.1"/>
    <property type="molecule type" value="Genomic_DNA"/>
</dbReference>
<dbReference type="Proteomes" id="UP000188320">
    <property type="component" value="Unassembled WGS sequence"/>
</dbReference>
<keyword evidence="3" id="KW-1185">Reference proteome</keyword>
<reference evidence="3" key="1">
    <citation type="submission" date="2017-01" db="EMBL/GenBank/DDBJ databases">
        <authorList>
            <person name="Wang Y."/>
            <person name="White M."/>
            <person name="Kvist S."/>
            <person name="Moncalvo J.-M."/>
        </authorList>
    </citation>
    <scope>NUCLEOTIDE SEQUENCE [LARGE SCALE GENOMIC DNA]</scope>
    <source>
        <strain evidence="3">COL-18-3</strain>
    </source>
</reference>
<organism evidence="2 3">
    <name type="scientific">Zancudomyces culisetae</name>
    <name type="common">Gut fungus</name>
    <name type="synonym">Smittium culisetae</name>
    <dbReference type="NCBI Taxonomy" id="1213189"/>
    <lineage>
        <taxon>Eukaryota</taxon>
        <taxon>Fungi</taxon>
        <taxon>Fungi incertae sedis</taxon>
        <taxon>Zoopagomycota</taxon>
        <taxon>Kickxellomycotina</taxon>
        <taxon>Harpellomycetes</taxon>
        <taxon>Harpellales</taxon>
        <taxon>Legeriomycetaceae</taxon>
        <taxon>Zancudomyces</taxon>
    </lineage>
</organism>
<protein>
    <submittedName>
        <fullName evidence="2">Uncharacterized protein</fullName>
    </submittedName>
</protein>
<proteinExistence type="predicted"/>
<keyword evidence="1" id="KW-0472">Membrane</keyword>
<evidence type="ECO:0000313" key="2">
    <source>
        <dbReference type="EMBL" id="OMH84038.1"/>
    </source>
</evidence>
<evidence type="ECO:0000256" key="1">
    <source>
        <dbReference type="SAM" id="Phobius"/>
    </source>
</evidence>
<dbReference type="AlphaFoldDB" id="A0A1R1PSV0"/>
<gene>
    <name evidence="2" type="ORF">AX774_g2438</name>
</gene>
<feature type="transmembrane region" description="Helical" evidence="1">
    <location>
        <begin position="101"/>
        <end position="125"/>
    </location>
</feature>
<keyword evidence="1" id="KW-1133">Transmembrane helix</keyword>
<keyword evidence="1" id="KW-0812">Transmembrane</keyword>
<accession>A0A1R1PSV0</accession>